<evidence type="ECO:0000256" key="1">
    <source>
        <dbReference type="ARBA" id="ARBA00005953"/>
    </source>
</evidence>
<name>A0A3D8ITF7_9HELI</name>
<feature type="domain" description="Thioesterase" evidence="3">
    <location>
        <begin position="16"/>
        <end position="93"/>
    </location>
</feature>
<reference evidence="4 5" key="1">
    <citation type="submission" date="2018-04" db="EMBL/GenBank/DDBJ databases">
        <title>Novel Campyloabacter and Helicobacter Species and Strains.</title>
        <authorList>
            <person name="Mannion A.J."/>
            <person name="Shen Z."/>
            <person name="Fox J.G."/>
        </authorList>
    </citation>
    <scope>NUCLEOTIDE SEQUENCE [LARGE SCALE GENOMIC DNA]</scope>
    <source>
        <strain evidence="4 5">MIT 12-6600</strain>
    </source>
</reference>
<dbReference type="EMBL" id="NXLT01000001">
    <property type="protein sequence ID" value="RDU68492.1"/>
    <property type="molecule type" value="Genomic_DNA"/>
</dbReference>
<dbReference type="RefSeq" id="WP_115570438.1">
    <property type="nucleotide sequence ID" value="NZ_NXLT01000001.1"/>
</dbReference>
<dbReference type="Gene3D" id="3.10.129.10">
    <property type="entry name" value="Hotdog Thioesterase"/>
    <property type="match status" value="1"/>
</dbReference>
<comment type="caution">
    <text evidence="4">The sequence shown here is derived from an EMBL/GenBank/DDBJ whole genome shotgun (WGS) entry which is preliminary data.</text>
</comment>
<dbReference type="PROSITE" id="PS01328">
    <property type="entry name" value="4HBCOA_THIOESTERASE"/>
    <property type="match status" value="1"/>
</dbReference>
<dbReference type="InterPro" id="IPR029069">
    <property type="entry name" value="HotDog_dom_sf"/>
</dbReference>
<dbReference type="InterPro" id="IPR006684">
    <property type="entry name" value="YbgC/YbaW"/>
</dbReference>
<dbReference type="Proteomes" id="UP000256514">
    <property type="component" value="Unassembled WGS sequence"/>
</dbReference>
<dbReference type="Pfam" id="PF03061">
    <property type="entry name" value="4HBT"/>
    <property type="match status" value="1"/>
</dbReference>
<proteinExistence type="inferred from homology"/>
<keyword evidence="5" id="KW-1185">Reference proteome</keyword>
<dbReference type="NCBIfam" id="TIGR00051">
    <property type="entry name" value="YbgC/FadM family acyl-CoA thioesterase"/>
    <property type="match status" value="1"/>
</dbReference>
<dbReference type="PANTHER" id="PTHR31793">
    <property type="entry name" value="4-HYDROXYBENZOYL-COA THIOESTERASE FAMILY MEMBER"/>
    <property type="match status" value="1"/>
</dbReference>
<evidence type="ECO:0000313" key="4">
    <source>
        <dbReference type="EMBL" id="RDU68492.1"/>
    </source>
</evidence>
<evidence type="ECO:0000259" key="3">
    <source>
        <dbReference type="Pfam" id="PF03061"/>
    </source>
</evidence>
<dbReference type="PIRSF" id="PIRSF003230">
    <property type="entry name" value="YbgC"/>
    <property type="match status" value="1"/>
</dbReference>
<dbReference type="CDD" id="cd00586">
    <property type="entry name" value="4HBT"/>
    <property type="match status" value="1"/>
</dbReference>
<dbReference type="InterPro" id="IPR008272">
    <property type="entry name" value="HB-CoA_thioesterase_AS"/>
</dbReference>
<dbReference type="InterPro" id="IPR050563">
    <property type="entry name" value="4-hydroxybenzoyl-CoA_TE"/>
</dbReference>
<evidence type="ECO:0000256" key="2">
    <source>
        <dbReference type="ARBA" id="ARBA00022801"/>
    </source>
</evidence>
<dbReference type="AlphaFoldDB" id="A0A3D8ITF7"/>
<dbReference type="GO" id="GO:0047617">
    <property type="term" value="F:fatty acyl-CoA hydrolase activity"/>
    <property type="evidence" value="ECO:0007669"/>
    <property type="project" value="TreeGrafter"/>
</dbReference>
<evidence type="ECO:0000313" key="5">
    <source>
        <dbReference type="Proteomes" id="UP000256514"/>
    </source>
</evidence>
<sequence length="140" mass="16036">MQTYQVRIYFEDTDCGGIVYHTNYIKYCERARSEIFFANTMQPYSGNCGFVVSGLEAKFYASAKLGDVLEVQTEVLQMRQTSVRLRQDIYRITQGHNTSSLSPTTQDRIFGMEVTLAFVDIIHQKITKIPDEFVTLLQGV</sequence>
<dbReference type="SUPFAM" id="SSF54637">
    <property type="entry name" value="Thioesterase/thiol ester dehydrase-isomerase"/>
    <property type="match status" value="1"/>
</dbReference>
<dbReference type="PANTHER" id="PTHR31793:SF37">
    <property type="entry name" value="ACYL-COA THIOESTER HYDROLASE YBGC"/>
    <property type="match status" value="1"/>
</dbReference>
<accession>A0A3D8ITF7</accession>
<organism evidence="4 5">
    <name type="scientific">Helicobacter equorum</name>
    <dbReference type="NCBI Taxonomy" id="361872"/>
    <lineage>
        <taxon>Bacteria</taxon>
        <taxon>Pseudomonadati</taxon>
        <taxon>Campylobacterota</taxon>
        <taxon>Epsilonproteobacteria</taxon>
        <taxon>Campylobacterales</taxon>
        <taxon>Helicobacteraceae</taxon>
        <taxon>Helicobacter</taxon>
    </lineage>
</organism>
<protein>
    <submittedName>
        <fullName evidence="4">4-hydroxybenzoyl-CoA thioesterase</fullName>
    </submittedName>
</protein>
<keyword evidence="2" id="KW-0378">Hydrolase</keyword>
<comment type="similarity">
    <text evidence="1">Belongs to the 4-hydroxybenzoyl-CoA thioesterase family.</text>
</comment>
<dbReference type="OrthoDB" id="9808429at2"/>
<dbReference type="InterPro" id="IPR006683">
    <property type="entry name" value="Thioestr_dom"/>
</dbReference>
<gene>
    <name evidence="4" type="ORF">CQA54_01415</name>
</gene>